<name>A0A4Z2GE75_9TELE</name>
<reference evidence="1 2" key="1">
    <citation type="submission" date="2019-03" db="EMBL/GenBank/DDBJ databases">
        <title>First draft genome of Liparis tanakae, snailfish: a comprehensive survey of snailfish specific genes.</title>
        <authorList>
            <person name="Kim W."/>
            <person name="Song I."/>
            <person name="Jeong J.-H."/>
            <person name="Kim D."/>
            <person name="Kim S."/>
            <person name="Ryu S."/>
            <person name="Song J.Y."/>
            <person name="Lee S.K."/>
        </authorList>
    </citation>
    <scope>NUCLEOTIDE SEQUENCE [LARGE SCALE GENOMIC DNA]</scope>
    <source>
        <tissue evidence="1">Muscle</tissue>
    </source>
</reference>
<evidence type="ECO:0000313" key="2">
    <source>
        <dbReference type="Proteomes" id="UP000314294"/>
    </source>
</evidence>
<dbReference type="AlphaFoldDB" id="A0A4Z2GE75"/>
<accession>A0A4Z2GE75</accession>
<dbReference type="EMBL" id="SRLO01000582">
    <property type="protein sequence ID" value="TNN51445.1"/>
    <property type="molecule type" value="Genomic_DNA"/>
</dbReference>
<evidence type="ECO:0000313" key="1">
    <source>
        <dbReference type="EMBL" id="TNN51445.1"/>
    </source>
</evidence>
<protein>
    <submittedName>
        <fullName evidence="1">Uncharacterized protein</fullName>
    </submittedName>
</protein>
<keyword evidence="2" id="KW-1185">Reference proteome</keyword>
<gene>
    <name evidence="1" type="ORF">EYF80_038357</name>
</gene>
<proteinExistence type="predicted"/>
<organism evidence="1 2">
    <name type="scientific">Liparis tanakae</name>
    <name type="common">Tanaka's snailfish</name>
    <dbReference type="NCBI Taxonomy" id="230148"/>
    <lineage>
        <taxon>Eukaryota</taxon>
        <taxon>Metazoa</taxon>
        <taxon>Chordata</taxon>
        <taxon>Craniata</taxon>
        <taxon>Vertebrata</taxon>
        <taxon>Euteleostomi</taxon>
        <taxon>Actinopterygii</taxon>
        <taxon>Neopterygii</taxon>
        <taxon>Teleostei</taxon>
        <taxon>Neoteleostei</taxon>
        <taxon>Acanthomorphata</taxon>
        <taxon>Eupercaria</taxon>
        <taxon>Perciformes</taxon>
        <taxon>Cottioidei</taxon>
        <taxon>Cottales</taxon>
        <taxon>Liparidae</taxon>
        <taxon>Liparis</taxon>
    </lineage>
</organism>
<comment type="caution">
    <text evidence="1">The sequence shown here is derived from an EMBL/GenBank/DDBJ whole genome shotgun (WGS) entry which is preliminary data.</text>
</comment>
<dbReference type="Proteomes" id="UP000314294">
    <property type="component" value="Unassembled WGS sequence"/>
</dbReference>
<sequence length="93" mass="9999">MSHESSCCCMHNKRNGYAPIGSSLVSIERLDGQSDIDFYLVQKENNASNGASSISAFVNARSSSAVCGCWRRGAELEVKPSVPLGFRLTVDNA</sequence>